<evidence type="ECO:0000256" key="1">
    <source>
        <dbReference type="ARBA" id="ARBA00001913"/>
    </source>
</evidence>
<dbReference type="Gene3D" id="1.50.10.10">
    <property type="match status" value="1"/>
</dbReference>
<evidence type="ECO:0000313" key="8">
    <source>
        <dbReference type="EMBL" id="KAH9412774.1"/>
    </source>
</evidence>
<evidence type="ECO:0000256" key="6">
    <source>
        <dbReference type="RuleBase" id="RU361193"/>
    </source>
</evidence>
<keyword evidence="4 6" id="KW-0378">Hydrolase</keyword>
<accession>A0ABQ8IR30</accession>
<dbReference type="SUPFAM" id="SSF48225">
    <property type="entry name" value="Seven-hairpin glycosidases"/>
    <property type="match status" value="1"/>
</dbReference>
<dbReference type="Pfam" id="PF01532">
    <property type="entry name" value="Glyco_hydro_47"/>
    <property type="match status" value="1"/>
</dbReference>
<gene>
    <name evidence="8" type="ORF">DERP_009755</name>
</gene>
<evidence type="ECO:0000256" key="5">
    <source>
        <dbReference type="ARBA" id="ARBA00023157"/>
    </source>
</evidence>
<dbReference type="PRINTS" id="PR00747">
    <property type="entry name" value="GLYHDRLASE47"/>
</dbReference>
<dbReference type="EMBL" id="NJHN03000128">
    <property type="protein sequence ID" value="KAH9412774.1"/>
    <property type="molecule type" value="Genomic_DNA"/>
</dbReference>
<dbReference type="InterPro" id="IPR036026">
    <property type="entry name" value="Seven-hairpin_glycosidases"/>
</dbReference>
<evidence type="ECO:0000256" key="2">
    <source>
        <dbReference type="ARBA" id="ARBA00004922"/>
    </source>
</evidence>
<proteinExistence type="inferred from homology"/>
<dbReference type="InterPro" id="IPR050749">
    <property type="entry name" value="Glycosyl_Hydrolase_47"/>
</dbReference>
<dbReference type="EC" id="3.2.1.-" evidence="6"/>
<keyword evidence="7" id="KW-1133">Transmembrane helix</keyword>
<keyword evidence="6" id="KW-0326">Glycosidase</keyword>
<evidence type="ECO:0000256" key="4">
    <source>
        <dbReference type="ARBA" id="ARBA00022801"/>
    </source>
</evidence>
<comment type="caution">
    <text evidence="8">The sequence shown here is derived from an EMBL/GenBank/DDBJ whole genome shotgun (WGS) entry which is preliminary data.</text>
</comment>
<dbReference type="InterPro" id="IPR012341">
    <property type="entry name" value="6hp_glycosidase-like_sf"/>
</dbReference>
<reference evidence="8 9" key="1">
    <citation type="journal article" date="2018" name="J. Allergy Clin. Immunol.">
        <title>High-quality assembly of Dermatophagoides pteronyssinus genome and transcriptome reveals a wide range of novel allergens.</title>
        <authorList>
            <person name="Liu X.Y."/>
            <person name="Yang K.Y."/>
            <person name="Wang M.Q."/>
            <person name="Kwok J.S."/>
            <person name="Zeng X."/>
            <person name="Yang Z."/>
            <person name="Xiao X.J."/>
            <person name="Lau C.P."/>
            <person name="Li Y."/>
            <person name="Huang Z.M."/>
            <person name="Ba J.G."/>
            <person name="Yim A.K."/>
            <person name="Ouyang C.Y."/>
            <person name="Ngai S.M."/>
            <person name="Chan T.F."/>
            <person name="Leung E.L."/>
            <person name="Liu L."/>
            <person name="Liu Z.G."/>
            <person name="Tsui S.K."/>
        </authorList>
    </citation>
    <scope>NUCLEOTIDE SEQUENCE [LARGE SCALE GENOMIC DNA]</scope>
    <source>
        <strain evidence="8">Derp</strain>
    </source>
</reference>
<evidence type="ECO:0000313" key="9">
    <source>
        <dbReference type="Proteomes" id="UP000887458"/>
    </source>
</evidence>
<keyword evidence="9" id="KW-1185">Reference proteome</keyword>
<evidence type="ECO:0000256" key="7">
    <source>
        <dbReference type="SAM" id="Phobius"/>
    </source>
</evidence>
<dbReference type="PANTHER" id="PTHR11742">
    <property type="entry name" value="MANNOSYL-OLIGOSACCHARIDE ALPHA-1,2-MANNOSIDASE-RELATED"/>
    <property type="match status" value="1"/>
</dbReference>
<dbReference type="InterPro" id="IPR001382">
    <property type="entry name" value="Glyco_hydro_47"/>
</dbReference>
<organism evidence="8 9">
    <name type="scientific">Dermatophagoides pteronyssinus</name>
    <name type="common">European house dust mite</name>
    <dbReference type="NCBI Taxonomy" id="6956"/>
    <lineage>
        <taxon>Eukaryota</taxon>
        <taxon>Metazoa</taxon>
        <taxon>Ecdysozoa</taxon>
        <taxon>Arthropoda</taxon>
        <taxon>Chelicerata</taxon>
        <taxon>Arachnida</taxon>
        <taxon>Acari</taxon>
        <taxon>Acariformes</taxon>
        <taxon>Sarcoptiformes</taxon>
        <taxon>Astigmata</taxon>
        <taxon>Psoroptidia</taxon>
        <taxon>Analgoidea</taxon>
        <taxon>Pyroglyphidae</taxon>
        <taxon>Dermatophagoidinae</taxon>
        <taxon>Dermatophagoides</taxon>
    </lineage>
</organism>
<sequence length="686" mass="78457">MAIGLIQSSTTSTSILQSSSSSQQQSKATTIIMINPRNSVLRIREKYLLLAIIIIFMIISLIGMAYLPELKITSKQVYLQYLKSADNSLGPQLLGIIPPPSSNDNDIYGGIVNDDGRQQSQQTAMLPPPPRGRFEDEKRLRKKIEQHFNLSQQDAVIPKPNIQQALPSKIINSNSMNDDNDQNLSDHYVRDHNQNVHRYDPIRRQSNWTIIHLPNGEDSDQEIRRRREKIKQMMIIAWDSYKKYAWGENELKPLSKKGHAPGVFGKTKLGATIVDGMDTLYIMGLMDRFEDGRKWIAENLDFTTIRSELSVFETIIRYVGGLLTCYAFTKDDMFLEKAVNITDRMLPAFDTPTGLPHALIKPAIGTSRNYVWASQSNSILSEVGTLSLEFNYLTALTGNHIYYDKVDRIQTILDSLPKPNGLYPNYINPKTGKFGQKHVSIGALGDSFYEYLLKLWLMMDKKDTTSLRMYNEAVDAIQKKLVQKSSTGLVYVADLRYERLEHKMGHLACFAAGMFALGAKENAHDEKRAKQFLKLGADIAETCHESYIRTKTNIGPEVFWFTGQLDAQIGKKNERYYILRPEVIEGWFYLWRLTKDPKYRQWAWDAVVAIDKYCSTPENTGYSGISDVDDPKTRQDDVQQSFFLAETLKYLYLIFSDDNLISFDQWVFNSEGHPLPIKNHNPAYPR</sequence>
<protein>
    <recommendedName>
        <fullName evidence="6">alpha-1,2-Mannosidase</fullName>
        <ecNumber evidence="6">3.2.1.-</ecNumber>
    </recommendedName>
</protein>
<evidence type="ECO:0000256" key="3">
    <source>
        <dbReference type="ARBA" id="ARBA00007658"/>
    </source>
</evidence>
<feature type="transmembrane region" description="Helical" evidence="7">
    <location>
        <begin position="47"/>
        <end position="67"/>
    </location>
</feature>
<reference evidence="8 9" key="2">
    <citation type="journal article" date="2022" name="Mol. Biol. Evol.">
        <title>Comparative Genomics Reveals Insights into the Divergent Evolution of Astigmatic Mites and Household Pest Adaptations.</title>
        <authorList>
            <person name="Xiong Q."/>
            <person name="Wan A.T."/>
            <person name="Liu X."/>
            <person name="Fung C.S."/>
            <person name="Xiao X."/>
            <person name="Malainual N."/>
            <person name="Hou J."/>
            <person name="Wang L."/>
            <person name="Wang M."/>
            <person name="Yang K.Y."/>
            <person name="Cui Y."/>
            <person name="Leung E.L."/>
            <person name="Nong W."/>
            <person name="Shin S.K."/>
            <person name="Au S.W."/>
            <person name="Jeong K.Y."/>
            <person name="Chew F.T."/>
            <person name="Hui J.H."/>
            <person name="Leung T.F."/>
            <person name="Tungtrongchitr A."/>
            <person name="Zhong N."/>
            <person name="Liu Z."/>
            <person name="Tsui S.K."/>
        </authorList>
    </citation>
    <scope>NUCLEOTIDE SEQUENCE [LARGE SCALE GENOMIC DNA]</scope>
    <source>
        <strain evidence="8">Derp</strain>
    </source>
</reference>
<keyword evidence="7" id="KW-0472">Membrane</keyword>
<comment type="pathway">
    <text evidence="2">Protein modification; protein glycosylation.</text>
</comment>
<comment type="similarity">
    <text evidence="3 6">Belongs to the glycosyl hydrolase 47 family.</text>
</comment>
<dbReference type="PANTHER" id="PTHR11742:SF6">
    <property type="entry name" value="MANNOSYL-OLIGOSACCHARIDE ALPHA-1,2-MANNOSIDASE IA-RELATED"/>
    <property type="match status" value="1"/>
</dbReference>
<dbReference type="Proteomes" id="UP000887458">
    <property type="component" value="Unassembled WGS sequence"/>
</dbReference>
<keyword evidence="7" id="KW-0812">Transmembrane</keyword>
<comment type="cofactor">
    <cofactor evidence="1">
        <name>Ca(2+)</name>
        <dbReference type="ChEBI" id="CHEBI:29108"/>
    </cofactor>
</comment>
<keyword evidence="5" id="KW-1015">Disulfide bond</keyword>
<name>A0ABQ8IR30_DERPT</name>